<feature type="region of interest" description="Disordered" evidence="1">
    <location>
        <begin position="28"/>
        <end position="127"/>
    </location>
</feature>
<feature type="chain" id="PRO_5044475330" evidence="2">
    <location>
        <begin position="25"/>
        <end position="127"/>
    </location>
</feature>
<feature type="compositionally biased region" description="Gly residues" evidence="1">
    <location>
        <begin position="28"/>
        <end position="53"/>
    </location>
</feature>
<evidence type="ECO:0000313" key="4">
    <source>
        <dbReference type="Proteomes" id="UP001172109"/>
    </source>
</evidence>
<name>A0AAP4R685_9BURK</name>
<sequence length="127" mass="12398">MKQQRYLSVLMAALLALGTVSAYAAAGGNGGGNGGGGGGHGAGGVGGNAGGMSAGHMSGEASSNSNGMHAGDRDKGLSRAADRSDTIADRAGTQPGRGHTHAHALGHTTHASTSTHRSHHHALSRTL</sequence>
<protein>
    <submittedName>
        <fullName evidence="3">Uncharacterized protein</fullName>
    </submittedName>
</protein>
<evidence type="ECO:0000313" key="3">
    <source>
        <dbReference type="EMBL" id="MDN7568000.1"/>
    </source>
</evidence>
<feature type="compositionally biased region" description="Basic residues" evidence="1">
    <location>
        <begin position="116"/>
        <end position="127"/>
    </location>
</feature>
<comment type="caution">
    <text evidence="3">The sequence shown here is derived from an EMBL/GenBank/DDBJ whole genome shotgun (WGS) entry which is preliminary data.</text>
</comment>
<keyword evidence="2" id="KW-0732">Signal</keyword>
<feature type="compositionally biased region" description="Basic and acidic residues" evidence="1">
    <location>
        <begin position="70"/>
        <end position="88"/>
    </location>
</feature>
<feature type="signal peptide" evidence="2">
    <location>
        <begin position="1"/>
        <end position="24"/>
    </location>
</feature>
<organism evidence="3 4">
    <name type="scientific">Burkholderia contaminans</name>
    <dbReference type="NCBI Taxonomy" id="488447"/>
    <lineage>
        <taxon>Bacteria</taxon>
        <taxon>Pseudomonadati</taxon>
        <taxon>Pseudomonadota</taxon>
        <taxon>Betaproteobacteria</taxon>
        <taxon>Burkholderiales</taxon>
        <taxon>Burkholderiaceae</taxon>
        <taxon>Burkholderia</taxon>
        <taxon>Burkholderia cepacia complex</taxon>
    </lineage>
</organism>
<proteinExistence type="predicted"/>
<accession>A0AAP4R685</accession>
<dbReference type="Proteomes" id="UP001172109">
    <property type="component" value="Unassembled WGS sequence"/>
</dbReference>
<feature type="compositionally biased region" description="Low complexity" evidence="1">
    <location>
        <begin position="105"/>
        <end position="115"/>
    </location>
</feature>
<evidence type="ECO:0000256" key="2">
    <source>
        <dbReference type="SAM" id="SignalP"/>
    </source>
</evidence>
<dbReference type="RefSeq" id="WP_071335420.1">
    <property type="nucleotide sequence ID" value="NZ_CADEUY010000015.1"/>
</dbReference>
<reference evidence="3" key="1">
    <citation type="submission" date="2023-07" db="EMBL/GenBank/DDBJ databases">
        <title>A collection of bacterial strains from the Burkholderia cepacia Research Laboratory and Repository.</title>
        <authorList>
            <person name="Lipuma J."/>
            <person name="Spilker T."/>
            <person name="Caverly L."/>
        </authorList>
    </citation>
    <scope>NUCLEOTIDE SEQUENCE</scope>
    <source>
        <strain evidence="3">AU44979</strain>
    </source>
</reference>
<evidence type="ECO:0000256" key="1">
    <source>
        <dbReference type="SAM" id="MobiDB-lite"/>
    </source>
</evidence>
<gene>
    <name evidence="3" type="ORF">QZM56_26160</name>
</gene>
<dbReference type="AlphaFoldDB" id="A0AAP4R685"/>
<dbReference type="EMBL" id="JAUJQS010000022">
    <property type="protein sequence ID" value="MDN7568000.1"/>
    <property type="molecule type" value="Genomic_DNA"/>
</dbReference>